<organism evidence="8 9">
    <name type="scientific">Actinacidiphila acididurans</name>
    <dbReference type="NCBI Taxonomy" id="2784346"/>
    <lineage>
        <taxon>Bacteria</taxon>
        <taxon>Bacillati</taxon>
        <taxon>Actinomycetota</taxon>
        <taxon>Actinomycetes</taxon>
        <taxon>Kitasatosporales</taxon>
        <taxon>Streptomycetaceae</taxon>
        <taxon>Actinacidiphila</taxon>
    </lineage>
</organism>
<evidence type="ECO:0000256" key="2">
    <source>
        <dbReference type="ARBA" id="ARBA00022670"/>
    </source>
</evidence>
<dbReference type="Gene3D" id="3.90.1720.10">
    <property type="entry name" value="endopeptidase domain like (from Nostoc punctiforme)"/>
    <property type="match status" value="1"/>
</dbReference>
<dbReference type="InterPro" id="IPR038765">
    <property type="entry name" value="Papain-like_cys_pep_sf"/>
</dbReference>
<dbReference type="EMBL" id="JADKYB010000010">
    <property type="protein sequence ID" value="MBM9506687.1"/>
    <property type="molecule type" value="Genomic_DNA"/>
</dbReference>
<dbReference type="InterPro" id="IPR000064">
    <property type="entry name" value="NLP_P60_dom"/>
</dbReference>
<accession>A0ABS2TTL8</accession>
<keyword evidence="2" id="KW-0645">Protease</keyword>
<feature type="signal peptide" evidence="6">
    <location>
        <begin position="1"/>
        <end position="37"/>
    </location>
</feature>
<dbReference type="RefSeq" id="WP_205358566.1">
    <property type="nucleotide sequence ID" value="NZ_JADKYB010000010.1"/>
</dbReference>
<feature type="chain" id="PRO_5045323244" evidence="6">
    <location>
        <begin position="38"/>
        <end position="361"/>
    </location>
</feature>
<evidence type="ECO:0000313" key="9">
    <source>
        <dbReference type="Proteomes" id="UP000749040"/>
    </source>
</evidence>
<comment type="caution">
    <text evidence="8">The sequence shown here is derived from an EMBL/GenBank/DDBJ whole genome shotgun (WGS) entry which is preliminary data.</text>
</comment>
<sequence>MSTHTYVRTHVRGPAAVAVSAGALAALACTLAPPARAAGPSTTERCAVLSPGAAPAARQAVWEACAAQGTPYSYGGGHGARPGPSTGHPNANPLSRSATYTVGFDCSGLVRWAWAQALGRDVIGPADTDTYFDQALAEGLPHIAASAGLAGLLPGDLLFYRDRGGMVHHVTMYIGAGRVVQAQRSGTEVGVSRADLGAEYAGAIRVVAAGTPGSADDWGAGLPPGWTPTVPGLGPAMVREPVATGAGQAPRRRAGTGSAGKPTAPGDSAGARKTKPRPAPGTGAGPAHGTKPAPAHGSKPGPGSSTPPAPAPTPTPPPATEPTPTPAPATPSPAPSGPLGLLNGLGSTLTGLGRIVGGGGS</sequence>
<dbReference type="Proteomes" id="UP000749040">
    <property type="component" value="Unassembled WGS sequence"/>
</dbReference>
<evidence type="ECO:0000256" key="1">
    <source>
        <dbReference type="ARBA" id="ARBA00007074"/>
    </source>
</evidence>
<evidence type="ECO:0000313" key="8">
    <source>
        <dbReference type="EMBL" id="MBM9506687.1"/>
    </source>
</evidence>
<keyword evidence="3" id="KW-0378">Hydrolase</keyword>
<feature type="domain" description="NlpC/P60" evidence="7">
    <location>
        <begin position="54"/>
        <end position="208"/>
    </location>
</feature>
<dbReference type="Pfam" id="PF00877">
    <property type="entry name" value="NLPC_P60"/>
    <property type="match status" value="1"/>
</dbReference>
<reference evidence="8 9" key="1">
    <citation type="submission" date="2021-01" db="EMBL/GenBank/DDBJ databases">
        <title>Streptomyces acididurans sp. nov., isolated from a peat swamp forest soil.</title>
        <authorList>
            <person name="Chantavorakit T."/>
            <person name="Duangmal K."/>
        </authorList>
    </citation>
    <scope>NUCLEOTIDE SEQUENCE [LARGE SCALE GENOMIC DNA]</scope>
    <source>
        <strain evidence="8 9">KK5PA1</strain>
    </source>
</reference>
<evidence type="ECO:0000256" key="5">
    <source>
        <dbReference type="SAM" id="MobiDB-lite"/>
    </source>
</evidence>
<dbReference type="PANTHER" id="PTHR47359:SF3">
    <property type="entry name" value="NLP_P60 DOMAIN-CONTAINING PROTEIN-RELATED"/>
    <property type="match status" value="1"/>
</dbReference>
<dbReference type="SUPFAM" id="SSF54001">
    <property type="entry name" value="Cysteine proteinases"/>
    <property type="match status" value="1"/>
</dbReference>
<feature type="compositionally biased region" description="Low complexity" evidence="5">
    <location>
        <begin position="337"/>
        <end position="353"/>
    </location>
</feature>
<evidence type="ECO:0000256" key="6">
    <source>
        <dbReference type="SAM" id="SignalP"/>
    </source>
</evidence>
<dbReference type="PANTHER" id="PTHR47359">
    <property type="entry name" value="PEPTIDOGLYCAN DL-ENDOPEPTIDASE CWLO"/>
    <property type="match status" value="1"/>
</dbReference>
<evidence type="ECO:0000256" key="3">
    <source>
        <dbReference type="ARBA" id="ARBA00022801"/>
    </source>
</evidence>
<evidence type="ECO:0000259" key="7">
    <source>
        <dbReference type="PROSITE" id="PS51935"/>
    </source>
</evidence>
<dbReference type="PROSITE" id="PS51935">
    <property type="entry name" value="NLPC_P60"/>
    <property type="match status" value="1"/>
</dbReference>
<keyword evidence="6" id="KW-0732">Signal</keyword>
<feature type="region of interest" description="Disordered" evidence="5">
    <location>
        <begin position="244"/>
        <end position="361"/>
    </location>
</feature>
<keyword evidence="4" id="KW-0788">Thiol protease</keyword>
<dbReference type="InterPro" id="IPR051794">
    <property type="entry name" value="PG_Endopeptidase_C40"/>
</dbReference>
<comment type="similarity">
    <text evidence="1">Belongs to the peptidase C40 family.</text>
</comment>
<name>A0ABS2TTL8_9ACTN</name>
<gene>
    <name evidence="8" type="ORF">ITX44_19420</name>
</gene>
<keyword evidence="9" id="KW-1185">Reference proteome</keyword>
<proteinExistence type="inferred from homology"/>
<feature type="compositionally biased region" description="Low complexity" evidence="5">
    <location>
        <begin position="285"/>
        <end position="304"/>
    </location>
</feature>
<protein>
    <submittedName>
        <fullName evidence="8">C40 family peptidase</fullName>
    </submittedName>
</protein>
<evidence type="ECO:0000256" key="4">
    <source>
        <dbReference type="ARBA" id="ARBA00022807"/>
    </source>
</evidence>
<feature type="compositionally biased region" description="Pro residues" evidence="5">
    <location>
        <begin position="305"/>
        <end position="336"/>
    </location>
</feature>